<dbReference type="AlphaFoldDB" id="A0A1N7BT80"/>
<evidence type="ECO:0000313" key="5">
    <source>
        <dbReference type="Proteomes" id="UP000187321"/>
    </source>
</evidence>
<sequence length="161" mass="17414">MAELLSHVLVAYALATVAKWSLEWFTERHVGVVMIGSLLPDLNRIDLFVSETTFESVLGVPFGLDAIHTLGGVVLLSAVGAMVVTTHHRRVFGLLLAGAVSHLILDAFKAYADGAADAWLYPITWIRHPTPNLYVSADPAVLGFTASVALLVWWGDYSQGN</sequence>
<reference evidence="2 5" key="1">
    <citation type="submission" date="2017-01" db="EMBL/GenBank/DDBJ databases">
        <title>Complete genome sequence of Haloterrigena daqingensis type strain (JX313T).</title>
        <authorList>
            <person name="Shuang W."/>
        </authorList>
    </citation>
    <scope>NUCLEOTIDE SEQUENCE [LARGE SCALE GENOMIC DNA]</scope>
    <source>
        <strain evidence="2 5">JX313</strain>
    </source>
</reference>
<keyword evidence="1" id="KW-0472">Membrane</keyword>
<dbReference type="KEGG" id="hda:BB347_08165"/>
<feature type="transmembrane region" description="Helical" evidence="1">
    <location>
        <begin position="66"/>
        <end position="84"/>
    </location>
</feature>
<feature type="transmembrane region" description="Helical" evidence="1">
    <location>
        <begin position="132"/>
        <end position="154"/>
    </location>
</feature>
<keyword evidence="1" id="KW-1133">Transmembrane helix</keyword>
<dbReference type="InterPro" id="IPR007404">
    <property type="entry name" value="YdjM-like"/>
</dbReference>
<accession>A0A1N7BT80</accession>
<name>A0A1N7BT80_9EURY</name>
<dbReference type="RefSeq" id="WP_076581670.1">
    <property type="nucleotide sequence ID" value="NZ_CP019327.1"/>
</dbReference>
<proteinExistence type="predicted"/>
<feature type="transmembrane region" description="Helical" evidence="1">
    <location>
        <begin position="91"/>
        <end position="112"/>
    </location>
</feature>
<dbReference type="GO" id="GO:0016787">
    <property type="term" value="F:hydrolase activity"/>
    <property type="evidence" value="ECO:0007669"/>
    <property type="project" value="UniProtKB-KW"/>
</dbReference>
<keyword evidence="3" id="KW-0378">Hydrolase</keyword>
<dbReference type="EMBL" id="FTNP01000002">
    <property type="protein sequence ID" value="SIR54589.1"/>
    <property type="molecule type" value="Genomic_DNA"/>
</dbReference>
<evidence type="ECO:0000313" key="4">
    <source>
        <dbReference type="Proteomes" id="UP000185687"/>
    </source>
</evidence>
<protein>
    <submittedName>
        <fullName evidence="3">LexA-binding, inner membrane-associated putative hydrolase</fullName>
    </submittedName>
</protein>
<keyword evidence="1" id="KW-0812">Transmembrane</keyword>
<dbReference type="OrthoDB" id="241062at2157"/>
<evidence type="ECO:0000313" key="2">
    <source>
        <dbReference type="EMBL" id="APX96593.1"/>
    </source>
</evidence>
<dbReference type="Proteomes" id="UP000187321">
    <property type="component" value="Chromosome"/>
</dbReference>
<dbReference type="Pfam" id="PF04307">
    <property type="entry name" value="YdjM"/>
    <property type="match status" value="1"/>
</dbReference>
<gene>
    <name evidence="2" type="ORF">BB347_08165</name>
    <name evidence="3" type="ORF">SAMN05421809_1349</name>
</gene>
<evidence type="ECO:0000256" key="1">
    <source>
        <dbReference type="SAM" id="Phobius"/>
    </source>
</evidence>
<dbReference type="GeneID" id="30955910"/>
<evidence type="ECO:0000313" key="3">
    <source>
        <dbReference type="EMBL" id="SIR54589.1"/>
    </source>
</evidence>
<dbReference type="STRING" id="588898.BB347_08165"/>
<dbReference type="Proteomes" id="UP000185687">
    <property type="component" value="Unassembled WGS sequence"/>
</dbReference>
<dbReference type="EMBL" id="CP019327">
    <property type="protein sequence ID" value="APX96593.1"/>
    <property type="molecule type" value="Genomic_DNA"/>
</dbReference>
<reference evidence="3 4" key="2">
    <citation type="submission" date="2017-01" db="EMBL/GenBank/DDBJ databases">
        <authorList>
            <person name="Mah S.A."/>
            <person name="Swanson W.J."/>
            <person name="Moy G.W."/>
            <person name="Vacquier V.D."/>
        </authorList>
    </citation>
    <scope>NUCLEOTIDE SEQUENCE [LARGE SCALE GENOMIC DNA]</scope>
    <source>
        <strain evidence="3 4">CGMCC 1.8909</strain>
    </source>
</reference>
<keyword evidence="4" id="KW-1185">Reference proteome</keyword>
<organism evidence="3 4">
    <name type="scientific">Natronorubrum daqingense</name>
    <dbReference type="NCBI Taxonomy" id="588898"/>
    <lineage>
        <taxon>Archaea</taxon>
        <taxon>Methanobacteriati</taxon>
        <taxon>Methanobacteriota</taxon>
        <taxon>Stenosarchaea group</taxon>
        <taxon>Halobacteria</taxon>
        <taxon>Halobacteriales</taxon>
        <taxon>Natrialbaceae</taxon>
        <taxon>Natronorubrum</taxon>
    </lineage>
</organism>